<dbReference type="InterPro" id="IPR017850">
    <property type="entry name" value="Alkaline_phosphatase_core_sf"/>
</dbReference>
<dbReference type="AlphaFoldDB" id="A0A6P1MB83"/>
<dbReference type="GO" id="GO:0016740">
    <property type="term" value="F:transferase activity"/>
    <property type="evidence" value="ECO:0007669"/>
    <property type="project" value="UniProtKB-KW"/>
</dbReference>
<protein>
    <submittedName>
        <fullName evidence="4">Sulfatase-like hydrolase/transferase</fullName>
    </submittedName>
</protein>
<evidence type="ECO:0000259" key="3">
    <source>
        <dbReference type="Pfam" id="PF00884"/>
    </source>
</evidence>
<dbReference type="Proteomes" id="UP000464954">
    <property type="component" value="Chromosome"/>
</dbReference>
<dbReference type="GO" id="GO:0004065">
    <property type="term" value="F:arylsulfatase activity"/>
    <property type="evidence" value="ECO:0007669"/>
    <property type="project" value="TreeGrafter"/>
</dbReference>
<dbReference type="EMBL" id="CP047593">
    <property type="protein sequence ID" value="QHI69804.1"/>
    <property type="molecule type" value="Genomic_DNA"/>
</dbReference>
<dbReference type="PANTHER" id="PTHR42693:SF53">
    <property type="entry name" value="ENDO-4-O-SULFATASE"/>
    <property type="match status" value="1"/>
</dbReference>
<gene>
    <name evidence="4" type="ORF">GT409_10195</name>
</gene>
<dbReference type="InterPro" id="IPR050738">
    <property type="entry name" value="Sulfatase"/>
</dbReference>
<dbReference type="PANTHER" id="PTHR42693">
    <property type="entry name" value="ARYLSULFATASE FAMILY MEMBER"/>
    <property type="match status" value="1"/>
</dbReference>
<proteinExistence type="inferred from homology"/>
<organism evidence="4 5">
    <name type="scientific">Tichowtungia aerotolerans</name>
    <dbReference type="NCBI Taxonomy" id="2697043"/>
    <lineage>
        <taxon>Bacteria</taxon>
        <taxon>Pseudomonadati</taxon>
        <taxon>Kiritimatiellota</taxon>
        <taxon>Tichowtungiia</taxon>
        <taxon>Tichowtungiales</taxon>
        <taxon>Tichowtungiaceae</taxon>
        <taxon>Tichowtungia</taxon>
    </lineage>
</organism>
<feature type="domain" description="Sulfatase N-terminal" evidence="3">
    <location>
        <begin position="6"/>
        <end position="305"/>
    </location>
</feature>
<reference evidence="4 5" key="1">
    <citation type="submission" date="2020-01" db="EMBL/GenBank/DDBJ databases">
        <title>Ponticoccus aerotolerans gen. nov., sp. nov., an anaerobic bacterium and proposal of Ponticoccusceae fam. nov., Ponticoccusles ord. nov. and Ponticoccuse classis nov. in the phylum Kiritimatiellaeota.</title>
        <authorList>
            <person name="Zhou L.Y."/>
            <person name="Du Z.J."/>
        </authorList>
    </citation>
    <scope>NUCLEOTIDE SEQUENCE [LARGE SCALE GENOMIC DNA]</scope>
    <source>
        <strain evidence="4 5">S-5007</strain>
    </source>
</reference>
<evidence type="ECO:0000313" key="4">
    <source>
        <dbReference type="EMBL" id="QHI69804.1"/>
    </source>
</evidence>
<comment type="similarity">
    <text evidence="1">Belongs to the sulfatase family.</text>
</comment>
<sequence>MSSKSPNIIFVHVDQLRWSAVGANGSADGRTPNMDRILNEGVRFDRSYTACPVCVPARTAWYTGLEPEQSGISENPRWIDRKQVDVTELGTWLSEKAGYDCFYAGKWHIALKPQTTGFTFLHDSNPVGEYGDTPLARAAEDFLLHHQSDKPFFLSVGLLNPHDICYWSFQYTPAKFAIAKDIENLLPQLPPNLVRNDKKSEWSDLQWRFYAYSYFRFVEMVDDEIGRIYRAYRRSPDVENTVFIFSSDHGQGNGEHGVATKNSPYEHSCKVPLAVIDSQSTPRRDRDHMISGLDMAPTICDYAGVEPMPRNHGRSFRPLVRNEQVSWRDRMVLPTPLLRHSVVLKGDYKLIYTRKGGAVQLFHLKNDPWEMHDLSADPAHREVLDELSSLRETYDEQREYCPMARRDLERWM</sequence>
<evidence type="ECO:0000313" key="5">
    <source>
        <dbReference type="Proteomes" id="UP000464954"/>
    </source>
</evidence>
<accession>A0A6P1MB83</accession>
<dbReference type="InterPro" id="IPR000917">
    <property type="entry name" value="Sulfatase_N"/>
</dbReference>
<keyword evidence="5" id="KW-1185">Reference proteome</keyword>
<name>A0A6P1MB83_9BACT</name>
<keyword evidence="4" id="KW-0808">Transferase</keyword>
<dbReference type="SUPFAM" id="SSF53649">
    <property type="entry name" value="Alkaline phosphatase-like"/>
    <property type="match status" value="1"/>
</dbReference>
<dbReference type="RefSeq" id="WP_160628986.1">
    <property type="nucleotide sequence ID" value="NZ_CP047593.1"/>
</dbReference>
<dbReference type="Gene3D" id="3.40.720.10">
    <property type="entry name" value="Alkaline Phosphatase, subunit A"/>
    <property type="match status" value="1"/>
</dbReference>
<dbReference type="Pfam" id="PF00884">
    <property type="entry name" value="Sulfatase"/>
    <property type="match status" value="1"/>
</dbReference>
<dbReference type="KEGG" id="taer:GT409_10195"/>
<keyword evidence="2 4" id="KW-0378">Hydrolase</keyword>
<evidence type="ECO:0000256" key="1">
    <source>
        <dbReference type="ARBA" id="ARBA00008779"/>
    </source>
</evidence>
<evidence type="ECO:0000256" key="2">
    <source>
        <dbReference type="ARBA" id="ARBA00022801"/>
    </source>
</evidence>